<dbReference type="EMBL" id="HBUE01063124">
    <property type="protein sequence ID" value="CAG6469525.1"/>
    <property type="molecule type" value="Transcribed_RNA"/>
</dbReference>
<evidence type="ECO:0000313" key="2">
    <source>
        <dbReference type="EMBL" id="CAG6469525.1"/>
    </source>
</evidence>
<proteinExistence type="predicted"/>
<accession>A0A8D8B9M1</accession>
<keyword evidence="1" id="KW-0472">Membrane</keyword>
<dbReference type="AlphaFoldDB" id="A0A8D8B9M1"/>
<feature type="transmembrane region" description="Helical" evidence="1">
    <location>
        <begin position="17"/>
        <end position="37"/>
    </location>
</feature>
<reference evidence="2" key="1">
    <citation type="submission" date="2021-05" db="EMBL/GenBank/DDBJ databases">
        <authorList>
            <person name="Alioto T."/>
            <person name="Alioto T."/>
            <person name="Gomez Garrido J."/>
        </authorList>
    </citation>
    <scope>NUCLEOTIDE SEQUENCE</scope>
</reference>
<keyword evidence="1" id="KW-0812">Transmembrane</keyword>
<name>A0A8D8B9M1_CULPI</name>
<organism evidence="2">
    <name type="scientific">Culex pipiens</name>
    <name type="common">House mosquito</name>
    <dbReference type="NCBI Taxonomy" id="7175"/>
    <lineage>
        <taxon>Eukaryota</taxon>
        <taxon>Metazoa</taxon>
        <taxon>Ecdysozoa</taxon>
        <taxon>Arthropoda</taxon>
        <taxon>Hexapoda</taxon>
        <taxon>Insecta</taxon>
        <taxon>Pterygota</taxon>
        <taxon>Neoptera</taxon>
        <taxon>Endopterygota</taxon>
        <taxon>Diptera</taxon>
        <taxon>Nematocera</taxon>
        <taxon>Culicoidea</taxon>
        <taxon>Culicidae</taxon>
        <taxon>Culicinae</taxon>
        <taxon>Culicini</taxon>
        <taxon>Culex</taxon>
        <taxon>Culex</taxon>
    </lineage>
</organism>
<protein>
    <submittedName>
        <fullName evidence="2">(northern house mosquito) hypothetical protein</fullName>
    </submittedName>
</protein>
<sequence>MSFAMATTTPTPKKKTVIFTIMRAVFVVVVKTNLLSLSRVDLFRSRRDAIFFFLSLMSHQSHSECYLAINFATMKMKHFLRAGVTLSNLSIDLQLFDFFETCLMSKLLLKDYKTIQQFLKTTKRNACCQNAKCVQSTRCANTLNKPTIGSVGYLRAKKNPLFAVSNLGTQIQIRFPWSEGRCTREGEKKSARTVWRYQGGLCECQPCLSRARSALESGVIFAIFRHRGGHGGNVVKANSDKF</sequence>
<evidence type="ECO:0000256" key="1">
    <source>
        <dbReference type="SAM" id="Phobius"/>
    </source>
</evidence>
<keyword evidence="1" id="KW-1133">Transmembrane helix</keyword>